<dbReference type="Pfam" id="PF07992">
    <property type="entry name" value="Pyr_redox_2"/>
    <property type="match status" value="1"/>
</dbReference>
<feature type="domain" description="Pyridine nucleotide-disulphide oxidoreductase dimerisation" evidence="12">
    <location>
        <begin position="404"/>
        <end position="517"/>
    </location>
</feature>
<dbReference type="Pfam" id="PF02852">
    <property type="entry name" value="Pyr_redox_dim"/>
    <property type="match status" value="1"/>
</dbReference>
<dbReference type="Proteomes" id="UP001301350">
    <property type="component" value="Unassembled WGS sequence"/>
</dbReference>
<dbReference type="InterPro" id="IPR004099">
    <property type="entry name" value="Pyr_nucl-diS_OxRdtase_dimer"/>
</dbReference>
<comment type="catalytic activity">
    <reaction evidence="11">
        <text>N(6)-[(R)-dihydrolipoyl]-L-lysyl-[protein] + NAD(+) = N(6)-[(R)-lipoyl]-L-lysyl-[protein] + NADH + H(+)</text>
        <dbReference type="Rhea" id="RHEA:15045"/>
        <dbReference type="Rhea" id="RHEA-COMP:10474"/>
        <dbReference type="Rhea" id="RHEA-COMP:10475"/>
        <dbReference type="ChEBI" id="CHEBI:15378"/>
        <dbReference type="ChEBI" id="CHEBI:57540"/>
        <dbReference type="ChEBI" id="CHEBI:57945"/>
        <dbReference type="ChEBI" id="CHEBI:83099"/>
        <dbReference type="ChEBI" id="CHEBI:83100"/>
        <dbReference type="EC" id="1.8.1.4"/>
    </reaction>
</comment>
<organism evidence="14 15">
    <name type="scientific">Cyanidium caldarium</name>
    <name type="common">Red alga</name>
    <dbReference type="NCBI Taxonomy" id="2771"/>
    <lineage>
        <taxon>Eukaryota</taxon>
        <taxon>Rhodophyta</taxon>
        <taxon>Bangiophyceae</taxon>
        <taxon>Cyanidiales</taxon>
        <taxon>Cyanidiaceae</taxon>
        <taxon>Cyanidium</taxon>
    </lineage>
</organism>
<comment type="miscellaneous">
    <text evidence="11">The active site is a redox-active disulfide bond.</text>
</comment>
<keyword evidence="5 9" id="KW-0520">NAD</keyword>
<dbReference type="FunFam" id="3.50.50.60:FF:000001">
    <property type="entry name" value="Dihydrolipoyl dehydrogenase, mitochondrial"/>
    <property type="match status" value="1"/>
</dbReference>
<dbReference type="SUPFAM" id="SSF51905">
    <property type="entry name" value="FAD/NAD(P)-binding domain"/>
    <property type="match status" value="1"/>
</dbReference>
<keyword evidence="2 11" id="KW-0285">Flavoprotein</keyword>
<dbReference type="InterPro" id="IPR001100">
    <property type="entry name" value="Pyr_nuc-diS_OxRdtase"/>
</dbReference>
<protein>
    <recommendedName>
        <fullName evidence="11">Dihydrolipoyl dehydrogenase</fullName>
        <ecNumber evidence="11">1.8.1.4</ecNumber>
    </recommendedName>
</protein>
<evidence type="ECO:0000313" key="14">
    <source>
        <dbReference type="EMBL" id="KAK4536046.1"/>
    </source>
</evidence>
<proteinExistence type="inferred from homology"/>
<dbReference type="InterPro" id="IPR012999">
    <property type="entry name" value="Pyr_OxRdtase_I_AS"/>
</dbReference>
<dbReference type="EC" id="1.8.1.4" evidence="11"/>
<dbReference type="GO" id="GO:0050660">
    <property type="term" value="F:flavin adenine dinucleotide binding"/>
    <property type="evidence" value="ECO:0007669"/>
    <property type="project" value="InterPro"/>
</dbReference>
<comment type="caution">
    <text evidence="14">The sequence shown here is derived from an EMBL/GenBank/DDBJ whole genome shotgun (WGS) entry which is preliminary data.</text>
</comment>
<dbReference type="InterPro" id="IPR050151">
    <property type="entry name" value="Class-I_Pyr_Nuc-Dis_Oxidored"/>
</dbReference>
<dbReference type="PROSITE" id="PS00076">
    <property type="entry name" value="PYRIDINE_REDOX_1"/>
    <property type="match status" value="1"/>
</dbReference>
<feature type="binding site" evidence="9">
    <location>
        <position position="102"/>
    </location>
    <ligand>
        <name>FAD</name>
        <dbReference type="ChEBI" id="CHEBI:57692"/>
    </ligand>
</feature>
<feature type="binding site" evidence="9">
    <location>
        <begin position="231"/>
        <end position="238"/>
    </location>
    <ligand>
        <name>NAD(+)</name>
        <dbReference type="ChEBI" id="CHEBI:57540"/>
    </ligand>
</feature>
<dbReference type="FunFam" id="3.30.390.30:FF:000001">
    <property type="entry name" value="Dihydrolipoyl dehydrogenase"/>
    <property type="match status" value="1"/>
</dbReference>
<feature type="binding site" evidence="9">
    <location>
        <position position="370"/>
    </location>
    <ligand>
        <name>FAD</name>
        <dbReference type="ChEBI" id="CHEBI:57692"/>
    </ligand>
</feature>
<feature type="binding site" evidence="9">
    <location>
        <position position="329"/>
    </location>
    <ligand>
        <name>NAD(+)</name>
        <dbReference type="ChEBI" id="CHEBI:57540"/>
    </ligand>
</feature>
<dbReference type="NCBIfam" id="TIGR01350">
    <property type="entry name" value="lipoamide_DH"/>
    <property type="match status" value="1"/>
</dbReference>
<dbReference type="PRINTS" id="PR00411">
    <property type="entry name" value="PNDRDTASEI"/>
</dbReference>
<accession>A0AAV9IV61</accession>
<dbReference type="InterPro" id="IPR036188">
    <property type="entry name" value="FAD/NAD-bd_sf"/>
</dbReference>
<feature type="active site" description="Proton acceptor" evidence="8">
    <location>
        <position position="506"/>
    </location>
</feature>
<dbReference type="Gene3D" id="3.30.390.30">
    <property type="match status" value="1"/>
</dbReference>
<dbReference type="InterPro" id="IPR016156">
    <property type="entry name" value="FAD/NAD-linked_Rdtase_dimer_sf"/>
</dbReference>
<evidence type="ECO:0000259" key="12">
    <source>
        <dbReference type="Pfam" id="PF02852"/>
    </source>
</evidence>
<evidence type="ECO:0000313" key="15">
    <source>
        <dbReference type="Proteomes" id="UP001301350"/>
    </source>
</evidence>
<dbReference type="GO" id="GO:0004148">
    <property type="term" value="F:dihydrolipoyl dehydrogenase (NADH) activity"/>
    <property type="evidence" value="ECO:0007669"/>
    <property type="project" value="UniProtKB-EC"/>
</dbReference>
<dbReference type="PRINTS" id="PR00368">
    <property type="entry name" value="FADPNR"/>
</dbReference>
<evidence type="ECO:0000256" key="6">
    <source>
        <dbReference type="ARBA" id="ARBA00023157"/>
    </source>
</evidence>
<evidence type="ECO:0000256" key="10">
    <source>
        <dbReference type="PIRSR" id="PIRSR000350-4"/>
    </source>
</evidence>
<dbReference type="InterPro" id="IPR006258">
    <property type="entry name" value="Lipoamide_DH"/>
</dbReference>
<keyword evidence="15" id="KW-1185">Reference proteome</keyword>
<keyword evidence="7 11" id="KW-0676">Redox-active center</keyword>
<comment type="cofactor">
    <cofactor evidence="9 11">
        <name>FAD</name>
        <dbReference type="ChEBI" id="CHEBI:57692"/>
    </cofactor>
    <text evidence="9 11">Binds 1 FAD per subunit.</text>
</comment>
<keyword evidence="4 11" id="KW-0560">Oxidoreductase</keyword>
<evidence type="ECO:0000256" key="5">
    <source>
        <dbReference type="ARBA" id="ARBA00023027"/>
    </source>
</evidence>
<feature type="binding site" evidence="9">
    <location>
        <position position="167"/>
    </location>
    <ligand>
        <name>FAD</name>
        <dbReference type="ChEBI" id="CHEBI:57692"/>
    </ligand>
</feature>
<dbReference type="PIRSF" id="PIRSF000350">
    <property type="entry name" value="Mercury_reductase_MerA"/>
    <property type="match status" value="1"/>
</dbReference>
<evidence type="ECO:0000256" key="4">
    <source>
        <dbReference type="ARBA" id="ARBA00023002"/>
    </source>
</evidence>
<dbReference type="Gene3D" id="3.50.50.60">
    <property type="entry name" value="FAD/NAD(P)-binding domain"/>
    <property type="match status" value="2"/>
</dbReference>
<dbReference type="EMBL" id="JANCYW010000007">
    <property type="protein sequence ID" value="KAK4536046.1"/>
    <property type="molecule type" value="Genomic_DNA"/>
</dbReference>
<feature type="disulfide bond" description="Redox-active" evidence="10">
    <location>
        <begin position="93"/>
        <end position="98"/>
    </location>
</feature>
<gene>
    <name evidence="14" type="ORF">CDCA_CDCA07G2071</name>
</gene>
<dbReference type="InterPro" id="IPR023753">
    <property type="entry name" value="FAD/NAD-binding_dom"/>
</dbReference>
<feature type="domain" description="FAD/NAD(P)-binding" evidence="13">
    <location>
        <begin position="55"/>
        <end position="385"/>
    </location>
</feature>
<reference evidence="14 15" key="1">
    <citation type="submission" date="2022-07" db="EMBL/GenBank/DDBJ databases">
        <title>Genome-wide signatures of adaptation to extreme environments.</title>
        <authorList>
            <person name="Cho C.H."/>
            <person name="Yoon H.S."/>
        </authorList>
    </citation>
    <scope>NUCLEOTIDE SEQUENCE [LARGE SCALE GENOMIC DNA]</scope>
    <source>
        <strain evidence="14 15">DBV 063 E5</strain>
    </source>
</reference>
<evidence type="ECO:0000256" key="7">
    <source>
        <dbReference type="ARBA" id="ARBA00023284"/>
    </source>
</evidence>
<name>A0AAV9IV61_CYACA</name>
<keyword evidence="9" id="KW-0547">Nucleotide-binding</keyword>
<dbReference type="GO" id="GO:0006103">
    <property type="term" value="P:2-oxoglutarate metabolic process"/>
    <property type="evidence" value="ECO:0007669"/>
    <property type="project" value="TreeGrafter"/>
</dbReference>
<feature type="binding site" evidence="9">
    <location>
        <position position="254"/>
    </location>
    <ligand>
        <name>NAD(+)</name>
        <dbReference type="ChEBI" id="CHEBI:57540"/>
    </ligand>
</feature>
<evidence type="ECO:0000256" key="8">
    <source>
        <dbReference type="PIRSR" id="PIRSR000350-2"/>
    </source>
</evidence>
<keyword evidence="3 9" id="KW-0274">FAD</keyword>
<dbReference type="GO" id="GO:0045252">
    <property type="term" value="C:oxoglutarate dehydrogenase complex"/>
    <property type="evidence" value="ECO:0007669"/>
    <property type="project" value="TreeGrafter"/>
</dbReference>
<evidence type="ECO:0000256" key="1">
    <source>
        <dbReference type="ARBA" id="ARBA00007532"/>
    </source>
</evidence>
<dbReference type="SUPFAM" id="SSF55424">
    <property type="entry name" value="FAD/NAD-linked reductases, dimerisation (C-terminal) domain"/>
    <property type="match status" value="1"/>
</dbReference>
<dbReference type="PANTHER" id="PTHR22912:SF223">
    <property type="entry name" value="DIHYDROLIPOYL DEHYDROGENASE 1, MITOCHONDRIAL"/>
    <property type="match status" value="1"/>
</dbReference>
<sequence>MSRVTPRTYRAVGGVVSRWWRLQTARPSPPTCTPRHGRFPVRGIASASANSGGEYDVVVVGGGPGGYVAAIKSAQLGLRTACVEKRGALGGTCLNVGCIPSKALLHSSYLYEEAQHVLPAHGVKIDGVVRVDLAGMMKQKEQSVAMLTKGVESLFKKNKVDYVRGCGTLTGKNSVQVTDGSTMQLSAKHIILATGSAPTEMPTLPFDEQRVVSSTGALALASVPPTMAVVGGGYIGLEMGSVWRRLGSDVTVVEFADRIVPAMDHELGDRLLRILKKQKMKFMLGTKVTGAQIPPRGAKGKVRLEVEPAGGAGGKKDTIEADVVLVATGRRPYTDHLGLEAVGVQTDARGFITINERLQTSVPNIYAIGDVVRGAMLAHKASDEGSLCAERIAGHEGHLNYDCIPGVVYTHPEVATVGKTEEQLKEAGVAYNKGVFPFLANSRARTNDAGGDYTEGFVKLLADKHTDRLLGMHVIGPNAGEMIAEGVLAMEYGASSEDIARTTHAHPTLSEALREAALATFDKPIHI</sequence>
<feature type="binding site" evidence="9">
    <location>
        <begin position="376"/>
        <end position="379"/>
    </location>
    <ligand>
        <name>FAD</name>
        <dbReference type="ChEBI" id="CHEBI:57692"/>
    </ligand>
</feature>
<evidence type="ECO:0000256" key="11">
    <source>
        <dbReference type="RuleBase" id="RU003692"/>
    </source>
</evidence>
<dbReference type="PANTHER" id="PTHR22912">
    <property type="entry name" value="DISULFIDE OXIDOREDUCTASE"/>
    <property type="match status" value="1"/>
</dbReference>
<keyword evidence="6" id="KW-1015">Disulfide bond</keyword>
<comment type="similarity">
    <text evidence="1 11">Belongs to the class-I pyridine nucleotide-disulfide oxidoreductase family.</text>
</comment>
<dbReference type="GO" id="GO:0005739">
    <property type="term" value="C:mitochondrion"/>
    <property type="evidence" value="ECO:0007669"/>
    <property type="project" value="TreeGrafter"/>
</dbReference>
<dbReference type="AlphaFoldDB" id="A0AAV9IV61"/>
<evidence type="ECO:0000256" key="3">
    <source>
        <dbReference type="ARBA" id="ARBA00022827"/>
    </source>
</evidence>
<feature type="binding site" evidence="9">
    <location>
        <begin position="194"/>
        <end position="196"/>
    </location>
    <ligand>
        <name>FAD</name>
        <dbReference type="ChEBI" id="CHEBI:57692"/>
    </ligand>
</feature>
<evidence type="ECO:0000256" key="2">
    <source>
        <dbReference type="ARBA" id="ARBA00022630"/>
    </source>
</evidence>
<evidence type="ECO:0000256" key="9">
    <source>
        <dbReference type="PIRSR" id="PIRSR000350-3"/>
    </source>
</evidence>
<evidence type="ECO:0000259" key="13">
    <source>
        <dbReference type="Pfam" id="PF07992"/>
    </source>
</evidence>